<keyword evidence="3" id="KW-0547">Nucleotide-binding</keyword>
<dbReference type="STRING" id="301148.B4135_1781"/>
<evidence type="ECO:0000256" key="3">
    <source>
        <dbReference type="ARBA" id="ARBA00022741"/>
    </source>
</evidence>
<dbReference type="AlphaFoldDB" id="A0A150M8F7"/>
<comment type="similarity">
    <text evidence="1">Belongs to the ABC transporter superfamily.</text>
</comment>
<dbReference type="PROSITE" id="PS00211">
    <property type="entry name" value="ABC_TRANSPORTER_1"/>
    <property type="match status" value="1"/>
</dbReference>
<comment type="caution">
    <text evidence="6">The sequence shown here is derived from an EMBL/GenBank/DDBJ whole genome shotgun (WGS) entry which is preliminary data.</text>
</comment>
<accession>A0A150M8F7</accession>
<dbReference type="GO" id="GO:0016887">
    <property type="term" value="F:ATP hydrolysis activity"/>
    <property type="evidence" value="ECO:0007669"/>
    <property type="project" value="InterPro"/>
</dbReference>
<dbReference type="OrthoDB" id="9804819at2"/>
<dbReference type="SUPFAM" id="SSF52540">
    <property type="entry name" value="P-loop containing nucleoside triphosphate hydrolases"/>
    <property type="match status" value="1"/>
</dbReference>
<dbReference type="Pfam" id="PF00005">
    <property type="entry name" value="ABC_tran"/>
    <property type="match status" value="1"/>
</dbReference>
<protein>
    <recommendedName>
        <fullName evidence="5">ABC transporter domain-containing protein</fullName>
    </recommendedName>
</protein>
<dbReference type="SMART" id="SM00382">
    <property type="entry name" value="AAA"/>
    <property type="match status" value="1"/>
</dbReference>
<dbReference type="EMBL" id="LQYT01000031">
    <property type="protein sequence ID" value="KYD20661.1"/>
    <property type="molecule type" value="Genomic_DNA"/>
</dbReference>
<gene>
    <name evidence="6" type="ORF">B4135_1781</name>
</gene>
<evidence type="ECO:0000259" key="5">
    <source>
        <dbReference type="PROSITE" id="PS50893"/>
    </source>
</evidence>
<organism evidence="6 7">
    <name type="scientific">Caldibacillus debilis</name>
    <dbReference type="NCBI Taxonomy" id="301148"/>
    <lineage>
        <taxon>Bacteria</taxon>
        <taxon>Bacillati</taxon>
        <taxon>Bacillota</taxon>
        <taxon>Bacilli</taxon>
        <taxon>Bacillales</taxon>
        <taxon>Bacillaceae</taxon>
        <taxon>Caldibacillus</taxon>
    </lineage>
</organism>
<dbReference type="PANTHER" id="PTHR43335">
    <property type="entry name" value="ABC TRANSPORTER, ATP-BINDING PROTEIN"/>
    <property type="match status" value="1"/>
</dbReference>
<evidence type="ECO:0000313" key="6">
    <source>
        <dbReference type="EMBL" id="KYD20661.1"/>
    </source>
</evidence>
<keyword evidence="4" id="KW-0067">ATP-binding</keyword>
<evidence type="ECO:0000313" key="7">
    <source>
        <dbReference type="Proteomes" id="UP000075683"/>
    </source>
</evidence>
<dbReference type="CDD" id="cd03268">
    <property type="entry name" value="ABC_BcrA_bacitracin_resist"/>
    <property type="match status" value="1"/>
</dbReference>
<dbReference type="PANTHER" id="PTHR43335:SF4">
    <property type="entry name" value="ABC TRANSPORTER, ATP-BINDING PROTEIN"/>
    <property type="match status" value="1"/>
</dbReference>
<evidence type="ECO:0000256" key="4">
    <source>
        <dbReference type="ARBA" id="ARBA00022840"/>
    </source>
</evidence>
<reference evidence="6 7" key="1">
    <citation type="submission" date="2016-01" db="EMBL/GenBank/DDBJ databases">
        <title>Draft Genome Sequences of Seven Thermophilic Sporeformers Isolated from Foods.</title>
        <authorList>
            <person name="Berendsen E.M."/>
            <person name="Wells-Bennik M.H."/>
            <person name="Krawcyk A.O."/>
            <person name="De Jong A."/>
            <person name="Holsappel S."/>
            <person name="Eijlander R.T."/>
            <person name="Kuipers O.P."/>
        </authorList>
    </citation>
    <scope>NUCLEOTIDE SEQUENCE [LARGE SCALE GENOMIC DNA]</scope>
    <source>
        <strain evidence="6 7">B4135</strain>
    </source>
</reference>
<dbReference type="GO" id="GO:0005524">
    <property type="term" value="F:ATP binding"/>
    <property type="evidence" value="ECO:0007669"/>
    <property type="project" value="UniProtKB-KW"/>
</dbReference>
<dbReference type="Gene3D" id="3.40.50.300">
    <property type="entry name" value="P-loop containing nucleotide triphosphate hydrolases"/>
    <property type="match status" value="1"/>
</dbReference>
<dbReference type="InterPro" id="IPR003593">
    <property type="entry name" value="AAA+_ATPase"/>
</dbReference>
<dbReference type="InterPro" id="IPR003439">
    <property type="entry name" value="ABC_transporter-like_ATP-bd"/>
</dbReference>
<evidence type="ECO:0000256" key="1">
    <source>
        <dbReference type="ARBA" id="ARBA00005417"/>
    </source>
</evidence>
<proteinExistence type="inferred from homology"/>
<dbReference type="PROSITE" id="PS50893">
    <property type="entry name" value="ABC_TRANSPORTER_2"/>
    <property type="match status" value="1"/>
</dbReference>
<dbReference type="RefSeq" id="WP_061568485.1">
    <property type="nucleotide sequence ID" value="NZ_LQYT01000031.1"/>
</dbReference>
<dbReference type="InterPro" id="IPR017871">
    <property type="entry name" value="ABC_transporter-like_CS"/>
</dbReference>
<dbReference type="PATRIC" id="fig|301148.3.peg.2812"/>
<dbReference type="InterPro" id="IPR027417">
    <property type="entry name" value="P-loop_NTPase"/>
</dbReference>
<feature type="domain" description="ABC transporter" evidence="5">
    <location>
        <begin position="8"/>
        <end position="236"/>
    </location>
</feature>
<sequence length="304" mass="33905">MNPGPVILEAVRLTKKIGKREVVKDVSFSVRAGEVFGFLGPNGAGKTTTIRMLTGLVRPSGGRVTVCGFDIRRDFLKAVRQIGCLIEYPEMYPYLTGWENLEHFQRMTPGIPKSRIGEVAEMTGLADRIHDRVSTYSLGMRQRLGIAQSLLGRPKILILDEPTNGLDPFGMQEMRTFIRRLAAEEGVGVLISSHLLNEIQLVADRVAILSDGKIIHSGTVGELLARKEKVRWRISPLETGKRILKEEGVDLYEEDGFLIASHRPEKAHLFNEKLVKNGAQVFQIETKLPTLEDLFMELTGGTSR</sequence>
<name>A0A150M8F7_9BACI</name>
<evidence type="ECO:0000256" key="2">
    <source>
        <dbReference type="ARBA" id="ARBA00022448"/>
    </source>
</evidence>
<dbReference type="Proteomes" id="UP000075683">
    <property type="component" value="Unassembled WGS sequence"/>
</dbReference>
<keyword evidence="2" id="KW-0813">Transport</keyword>